<dbReference type="InterPro" id="IPR036909">
    <property type="entry name" value="Cyt_c-like_dom_sf"/>
</dbReference>
<feature type="domain" description="Cytochrome c" evidence="6">
    <location>
        <begin position="60"/>
        <end position="147"/>
    </location>
</feature>
<dbReference type="GO" id="GO:0046872">
    <property type="term" value="F:metal ion binding"/>
    <property type="evidence" value="ECO:0007669"/>
    <property type="project" value="UniProtKB-KW"/>
</dbReference>
<dbReference type="Proteomes" id="UP000531594">
    <property type="component" value="Unassembled WGS sequence"/>
</dbReference>
<proteinExistence type="predicted"/>
<dbReference type="AlphaFoldDB" id="A0A7X0LVD5"/>
<keyword evidence="2 4" id="KW-0479">Metal-binding</keyword>
<dbReference type="SUPFAM" id="SSF46626">
    <property type="entry name" value="Cytochrome c"/>
    <property type="match status" value="1"/>
</dbReference>
<evidence type="ECO:0000313" key="7">
    <source>
        <dbReference type="EMBL" id="MBB6445513.1"/>
    </source>
</evidence>
<dbReference type="GO" id="GO:0009055">
    <property type="term" value="F:electron transfer activity"/>
    <property type="evidence" value="ECO:0007669"/>
    <property type="project" value="InterPro"/>
</dbReference>
<evidence type="ECO:0000256" key="5">
    <source>
        <dbReference type="SAM" id="MobiDB-lite"/>
    </source>
</evidence>
<evidence type="ECO:0000256" key="1">
    <source>
        <dbReference type="ARBA" id="ARBA00022617"/>
    </source>
</evidence>
<feature type="region of interest" description="Disordered" evidence="5">
    <location>
        <begin position="34"/>
        <end position="63"/>
    </location>
</feature>
<dbReference type="InterPro" id="IPR009056">
    <property type="entry name" value="Cyt_c-like_dom"/>
</dbReference>
<evidence type="ECO:0000313" key="8">
    <source>
        <dbReference type="Proteomes" id="UP000531594"/>
    </source>
</evidence>
<gene>
    <name evidence="7" type="ORF">HNR53_002132</name>
</gene>
<evidence type="ECO:0000256" key="2">
    <source>
        <dbReference type="ARBA" id="ARBA00022723"/>
    </source>
</evidence>
<evidence type="ECO:0000259" key="6">
    <source>
        <dbReference type="PROSITE" id="PS51007"/>
    </source>
</evidence>
<dbReference type="Gene3D" id="1.10.760.10">
    <property type="entry name" value="Cytochrome c-like domain"/>
    <property type="match status" value="1"/>
</dbReference>
<organism evidence="7 8">
    <name type="scientific">Bacillus benzoevorans</name>
    <dbReference type="NCBI Taxonomy" id="1456"/>
    <lineage>
        <taxon>Bacteria</taxon>
        <taxon>Bacillati</taxon>
        <taxon>Bacillota</taxon>
        <taxon>Bacilli</taxon>
        <taxon>Bacillales</taxon>
        <taxon>Bacillaceae</taxon>
        <taxon>Bacillus</taxon>
    </lineage>
</organism>
<comment type="caution">
    <text evidence="7">The sequence shown here is derived from an EMBL/GenBank/DDBJ whole genome shotgun (WGS) entry which is preliminary data.</text>
</comment>
<keyword evidence="1 4" id="KW-0349">Heme</keyword>
<accession>A0A7X0LVD5</accession>
<sequence>MNKHIITFVVSLFLGFAIGALGFNLVGATDEKASETAADPGKTESASKEGADAAKTEQATATASGEDTIFQKKGCLSCHSISKLDLAGGATGPDLSQAYVNVEGKHGKPINEFLKQPTSAVMSGVIGGNPLTDEEINEVVEMLKQASEK</sequence>
<evidence type="ECO:0000256" key="3">
    <source>
        <dbReference type="ARBA" id="ARBA00023004"/>
    </source>
</evidence>
<keyword evidence="3 4" id="KW-0408">Iron</keyword>
<evidence type="ECO:0000256" key="4">
    <source>
        <dbReference type="PROSITE-ProRule" id="PRU00433"/>
    </source>
</evidence>
<name>A0A7X0LVD5_9BACI</name>
<keyword evidence="8" id="KW-1185">Reference proteome</keyword>
<protein>
    <submittedName>
        <fullName evidence="7">Cytochrome c551/c552</fullName>
    </submittedName>
</protein>
<dbReference type="RefSeq" id="WP_184525614.1">
    <property type="nucleotide sequence ID" value="NZ_JACHGK010000006.1"/>
</dbReference>
<reference evidence="7 8" key="1">
    <citation type="submission" date="2020-08" db="EMBL/GenBank/DDBJ databases">
        <title>Genomic Encyclopedia of Type Strains, Phase IV (KMG-IV): sequencing the most valuable type-strain genomes for metagenomic binning, comparative biology and taxonomic classification.</title>
        <authorList>
            <person name="Goeker M."/>
        </authorList>
    </citation>
    <scope>NUCLEOTIDE SEQUENCE [LARGE SCALE GENOMIC DNA]</scope>
    <source>
        <strain evidence="7 8">DSM 5391</strain>
    </source>
</reference>
<dbReference type="GO" id="GO:0020037">
    <property type="term" value="F:heme binding"/>
    <property type="evidence" value="ECO:0007669"/>
    <property type="project" value="InterPro"/>
</dbReference>
<dbReference type="EMBL" id="JACHGK010000006">
    <property type="protein sequence ID" value="MBB6445513.1"/>
    <property type="molecule type" value="Genomic_DNA"/>
</dbReference>
<dbReference type="Pfam" id="PF00034">
    <property type="entry name" value="Cytochrom_C"/>
    <property type="match status" value="1"/>
</dbReference>
<dbReference type="PROSITE" id="PS51007">
    <property type="entry name" value="CYTC"/>
    <property type="match status" value="1"/>
</dbReference>
<feature type="compositionally biased region" description="Basic and acidic residues" evidence="5">
    <location>
        <begin position="41"/>
        <end position="55"/>
    </location>
</feature>